<feature type="transmembrane region" description="Helical" evidence="2">
    <location>
        <begin position="50"/>
        <end position="67"/>
    </location>
</feature>
<gene>
    <name evidence="3" type="ORF">GCM10009750_07770</name>
</gene>
<accession>A0ABN2MH31</accession>
<reference evidence="3 4" key="1">
    <citation type="journal article" date="2019" name="Int. J. Syst. Evol. Microbiol.">
        <title>The Global Catalogue of Microorganisms (GCM) 10K type strain sequencing project: providing services to taxonomists for standard genome sequencing and annotation.</title>
        <authorList>
            <consortium name="The Broad Institute Genomics Platform"/>
            <consortium name="The Broad Institute Genome Sequencing Center for Infectious Disease"/>
            <person name="Wu L."/>
            <person name="Ma J."/>
        </authorList>
    </citation>
    <scope>NUCLEOTIDE SEQUENCE [LARGE SCALE GENOMIC DNA]</scope>
    <source>
        <strain evidence="3 4">JCM 14323</strain>
    </source>
</reference>
<dbReference type="EMBL" id="BAAANK010000002">
    <property type="protein sequence ID" value="GAA1826765.1"/>
    <property type="molecule type" value="Genomic_DNA"/>
</dbReference>
<sequence length="149" mass="15749">MEHVATTAAWLSAIIGVGLLTWSVVVVSRANAGDELPYWTNAARTPRRSMGLRVAGVALVILGTGLLSPTLSYWAVAIVVGAFLPGIALMIWHNQAVSRMRRRDAGRMPASPLAGGTARGPAASRAGERRESEGNFGVMLEPARRSDGD</sequence>
<comment type="caution">
    <text evidence="3">The sequence shown here is derived from an EMBL/GenBank/DDBJ whole genome shotgun (WGS) entry which is preliminary data.</text>
</comment>
<evidence type="ECO:0000313" key="4">
    <source>
        <dbReference type="Proteomes" id="UP001501746"/>
    </source>
</evidence>
<evidence type="ECO:0000256" key="1">
    <source>
        <dbReference type="SAM" id="MobiDB-lite"/>
    </source>
</evidence>
<name>A0ABN2MH31_9MICO</name>
<feature type="region of interest" description="Disordered" evidence="1">
    <location>
        <begin position="104"/>
        <end position="149"/>
    </location>
</feature>
<evidence type="ECO:0000256" key="2">
    <source>
        <dbReference type="SAM" id="Phobius"/>
    </source>
</evidence>
<dbReference type="Proteomes" id="UP001501746">
    <property type="component" value="Unassembled WGS sequence"/>
</dbReference>
<feature type="transmembrane region" description="Helical" evidence="2">
    <location>
        <begin position="6"/>
        <end position="29"/>
    </location>
</feature>
<evidence type="ECO:0000313" key="3">
    <source>
        <dbReference type="EMBL" id="GAA1826765.1"/>
    </source>
</evidence>
<protein>
    <submittedName>
        <fullName evidence="3">Uncharacterized protein</fullName>
    </submittedName>
</protein>
<keyword evidence="2" id="KW-1133">Transmembrane helix</keyword>
<feature type="transmembrane region" description="Helical" evidence="2">
    <location>
        <begin position="73"/>
        <end position="92"/>
    </location>
</feature>
<keyword evidence="2" id="KW-0812">Transmembrane</keyword>
<keyword evidence="4" id="KW-1185">Reference proteome</keyword>
<keyword evidence="2" id="KW-0472">Membrane</keyword>
<organism evidence="3 4">
    <name type="scientific">Agromyces salentinus</name>
    <dbReference type="NCBI Taxonomy" id="269421"/>
    <lineage>
        <taxon>Bacteria</taxon>
        <taxon>Bacillati</taxon>
        <taxon>Actinomycetota</taxon>
        <taxon>Actinomycetes</taxon>
        <taxon>Micrococcales</taxon>
        <taxon>Microbacteriaceae</taxon>
        <taxon>Agromyces</taxon>
    </lineage>
</organism>
<proteinExistence type="predicted"/>